<evidence type="ECO:0000313" key="2">
    <source>
        <dbReference type="Proteomes" id="UP000887013"/>
    </source>
</evidence>
<proteinExistence type="predicted"/>
<dbReference type="EMBL" id="BMAW01090162">
    <property type="protein sequence ID" value="GFS43345.1"/>
    <property type="molecule type" value="Genomic_DNA"/>
</dbReference>
<dbReference type="Proteomes" id="UP000887013">
    <property type="component" value="Unassembled WGS sequence"/>
</dbReference>
<organism evidence="1 2">
    <name type="scientific">Nephila pilipes</name>
    <name type="common">Giant wood spider</name>
    <name type="synonym">Nephila maculata</name>
    <dbReference type="NCBI Taxonomy" id="299642"/>
    <lineage>
        <taxon>Eukaryota</taxon>
        <taxon>Metazoa</taxon>
        <taxon>Ecdysozoa</taxon>
        <taxon>Arthropoda</taxon>
        <taxon>Chelicerata</taxon>
        <taxon>Arachnida</taxon>
        <taxon>Araneae</taxon>
        <taxon>Araneomorphae</taxon>
        <taxon>Entelegynae</taxon>
        <taxon>Araneoidea</taxon>
        <taxon>Nephilidae</taxon>
        <taxon>Nephila</taxon>
    </lineage>
</organism>
<gene>
    <name evidence="1" type="ORF">NPIL_292661</name>
</gene>
<comment type="caution">
    <text evidence="1">The sequence shown here is derived from an EMBL/GenBank/DDBJ whole genome shotgun (WGS) entry which is preliminary data.</text>
</comment>
<reference evidence="1" key="1">
    <citation type="submission" date="2020-08" db="EMBL/GenBank/DDBJ databases">
        <title>Multicomponent nature underlies the extraordinary mechanical properties of spider dragline silk.</title>
        <authorList>
            <person name="Kono N."/>
            <person name="Nakamura H."/>
            <person name="Mori M."/>
            <person name="Yoshida Y."/>
            <person name="Ohtoshi R."/>
            <person name="Malay A.D."/>
            <person name="Moran D.A.P."/>
            <person name="Tomita M."/>
            <person name="Numata K."/>
            <person name="Arakawa K."/>
        </authorList>
    </citation>
    <scope>NUCLEOTIDE SEQUENCE</scope>
</reference>
<dbReference type="AlphaFoldDB" id="A0A8X6MC44"/>
<keyword evidence="2" id="KW-1185">Reference proteome</keyword>
<sequence length="95" mass="11037">MSFHCLFPMEEVKENKNHFLSSQEAADALMELAEYRILEGRFRGGPDAIPLDIITHQGSITELSWKQCLLHWLHVIFFSCICSRGLRIRNKNVTF</sequence>
<accession>A0A8X6MC44</accession>
<name>A0A8X6MC44_NEPPI</name>
<evidence type="ECO:0000313" key="1">
    <source>
        <dbReference type="EMBL" id="GFS43345.1"/>
    </source>
</evidence>
<protein>
    <submittedName>
        <fullName evidence="1">Uncharacterized protein</fullName>
    </submittedName>
</protein>